<dbReference type="Proteomes" id="UP000696280">
    <property type="component" value="Unassembled WGS sequence"/>
</dbReference>
<dbReference type="AlphaFoldDB" id="A0A9N9L8Q5"/>
<reference evidence="4" key="1">
    <citation type="submission" date="2021-07" db="EMBL/GenBank/DDBJ databases">
        <authorList>
            <person name="Durling M."/>
        </authorList>
    </citation>
    <scope>NUCLEOTIDE SEQUENCE</scope>
</reference>
<dbReference type="OrthoDB" id="6513042at2759"/>
<dbReference type="EC" id="2.7.7.48" evidence="1"/>
<dbReference type="InterPro" id="IPR057596">
    <property type="entry name" value="RDRP_core"/>
</dbReference>
<keyword evidence="1" id="KW-0694">RNA-binding</keyword>
<dbReference type="PANTHER" id="PTHR23079">
    <property type="entry name" value="RNA-DEPENDENT RNA POLYMERASE"/>
    <property type="match status" value="1"/>
</dbReference>
<evidence type="ECO:0000256" key="1">
    <source>
        <dbReference type="RuleBase" id="RU363098"/>
    </source>
</evidence>
<feature type="domain" description="RDRP core" evidence="2">
    <location>
        <begin position="439"/>
        <end position="1022"/>
    </location>
</feature>
<dbReference type="PANTHER" id="PTHR23079:SF17">
    <property type="entry name" value="RNA-DEPENDENT RNA POLYMERASE"/>
    <property type="match status" value="1"/>
</dbReference>
<evidence type="ECO:0000259" key="2">
    <source>
        <dbReference type="Pfam" id="PF05183"/>
    </source>
</evidence>
<comment type="similarity">
    <text evidence="1">Belongs to the RdRP family.</text>
</comment>
<protein>
    <recommendedName>
        <fullName evidence="1">RNA-dependent RNA polymerase</fullName>
        <ecNumber evidence="1">2.7.7.48</ecNumber>
    </recommendedName>
</protein>
<keyword evidence="5" id="KW-1185">Reference proteome</keyword>
<evidence type="ECO:0000313" key="4">
    <source>
        <dbReference type="EMBL" id="CAG8960571.1"/>
    </source>
</evidence>
<dbReference type="Pfam" id="PF25358">
    <property type="entry name" value="PH_fung_RdRP"/>
    <property type="match status" value="1"/>
</dbReference>
<keyword evidence="1" id="KW-0696">RNA-directed RNA polymerase</keyword>
<dbReference type="Pfam" id="PF05183">
    <property type="entry name" value="RdRP"/>
    <property type="match status" value="1"/>
</dbReference>
<name>A0A9N9L8Q5_9HELO</name>
<feature type="domain" description="RdRP-like PH" evidence="3">
    <location>
        <begin position="138"/>
        <end position="314"/>
    </location>
</feature>
<comment type="caution">
    <text evidence="4">The sequence shown here is derived from an EMBL/GenBank/DDBJ whole genome shotgun (WGS) entry which is preliminary data.</text>
</comment>
<dbReference type="GO" id="GO:0003968">
    <property type="term" value="F:RNA-directed RNA polymerase activity"/>
    <property type="evidence" value="ECO:0007669"/>
    <property type="project" value="UniProtKB-KW"/>
</dbReference>
<comment type="catalytic activity">
    <reaction evidence="1">
        <text>RNA(n) + a ribonucleoside 5'-triphosphate = RNA(n+1) + diphosphate</text>
        <dbReference type="Rhea" id="RHEA:21248"/>
        <dbReference type="Rhea" id="RHEA-COMP:14527"/>
        <dbReference type="Rhea" id="RHEA-COMP:17342"/>
        <dbReference type="ChEBI" id="CHEBI:33019"/>
        <dbReference type="ChEBI" id="CHEBI:61557"/>
        <dbReference type="ChEBI" id="CHEBI:140395"/>
        <dbReference type="EC" id="2.7.7.48"/>
    </reaction>
</comment>
<dbReference type="GO" id="GO:0031380">
    <property type="term" value="C:nuclear RNA-directed RNA polymerase complex"/>
    <property type="evidence" value="ECO:0007669"/>
    <property type="project" value="TreeGrafter"/>
</dbReference>
<proteinExistence type="inferred from homology"/>
<evidence type="ECO:0000259" key="3">
    <source>
        <dbReference type="Pfam" id="PF25358"/>
    </source>
</evidence>
<gene>
    <name evidence="4" type="ORF">HYFRA_00013394</name>
</gene>
<accession>A0A9N9L8Q5</accession>
<organism evidence="4 5">
    <name type="scientific">Hymenoscyphus fraxineus</name>
    <dbReference type="NCBI Taxonomy" id="746836"/>
    <lineage>
        <taxon>Eukaryota</taxon>
        <taxon>Fungi</taxon>
        <taxon>Dikarya</taxon>
        <taxon>Ascomycota</taxon>
        <taxon>Pezizomycotina</taxon>
        <taxon>Leotiomycetes</taxon>
        <taxon>Helotiales</taxon>
        <taxon>Helotiaceae</taxon>
        <taxon>Hymenoscyphus</taxon>
    </lineage>
</organism>
<dbReference type="InterPro" id="IPR057503">
    <property type="entry name" value="PH_RdRP"/>
</dbReference>
<sequence>MEVFVRNVPEQINENSFRNHLRSAFASLSIVNVHCQKVIGRRFATLTFLNIDEGQKFLVRHGQVRNVDRRAQPPKQRAEILKVHGKPIYFELSNREADRHLLRVLAKEADDRIKHQYPSKSLVVSTHVSHADQLLPFKFDCSSVACGVWTTDNSEIVFAPQVGWNGPATAVFGKRIMKLLISPDLRIDFRYTSVLEITTEDARSPSITFTMIEAPRFFQRIETDPVAELMTQLNITAQGQKPPSFRKSHQDRRRIPYLNKQHKDVAGSCLVYRISLNPYQITENGALLDFGSMMESFGKIHGMPPVLHQSARVCESLEPYAIGFKKLHDVLSSISSQLPFALKFQIQRLAHDGYLSPSMIMSLLPSFEEIDATVAVNVIRKFARKIPHFQPDTDASEFSLASLMDLLKECESQAKKEAESGYEQAIKSQNVANIHRARVTPSGVRLHGPEPESNNRVLRRYSKHHEFFLRVQFCDEDGQPIRFSSRISNVPIFYGRFLDVLKNGIVIGERTYTYLGFSHSSLRAQSCWFMAPFVFEGRLQIYQNTITGLGDFAQIRSPAKCAARIGQAFSDTRTAVRINMDSYIEIPDVERNNRVFSDGWAELPKKNRLNPTCLQIRFLGAKGMISLDTRLSGEVLALRRSMIKFDAPESFSDIEICEGAIKPLPMYLNRQFIKILEDMGVEESFFLNLQAAEVSRLRMVADDPLNASKFLTRQSIGETVHLPWLITELAMLNLDFRSDGFLRDTVELALLGELRKLKHKTRIPVPKGYHLHGLMDETGFLEEGQIYCAVIVDGVVKHIVAKNIIVSRAPALHPGDCTIVEGVMPPAGSPLLALHNCICFSQKGSRDLPSQLSGGDLDGDRYYIMWDEMARPKRIFQPADYPRVPPLDIGRSVTRDDMCEFFVKFMESDQLGRIAVAHRVKADQEDLGVLHHACLKMAEMHSTAVDFSKTGIPVDMSQFPRMLKWRPDFEAPGPHVRIEPKGLSLEKESFREPLEDEDEDDEFSSYRYYKSDKVLGKLFRAIDEREIFREIQERASAEGIARRSDLMDLVWKHVESRVKGIQWEYLMNEASDIREMYEDCVYEIMTEYSSHPSRPLSELEVFTGNILGKAGAPTRQQRELSKTMKEKFEDDTAFIVNCITKDGNESANSEEALAKSIACLAVSLEATNPYKRSVPLSSFKYVAAAVCLREVNKLPGWSKMPTLDVFDDMRRLRG</sequence>
<dbReference type="GO" id="GO:0003723">
    <property type="term" value="F:RNA binding"/>
    <property type="evidence" value="ECO:0007669"/>
    <property type="project" value="UniProtKB-KW"/>
</dbReference>
<keyword evidence="1" id="KW-0548">Nucleotidyltransferase</keyword>
<evidence type="ECO:0000313" key="5">
    <source>
        <dbReference type="Proteomes" id="UP000696280"/>
    </source>
</evidence>
<keyword evidence="1" id="KW-0808">Transferase</keyword>
<dbReference type="InterPro" id="IPR007855">
    <property type="entry name" value="RDRP"/>
</dbReference>
<dbReference type="EMBL" id="CAJVRL010000100">
    <property type="protein sequence ID" value="CAG8960571.1"/>
    <property type="molecule type" value="Genomic_DNA"/>
</dbReference>
<dbReference type="GO" id="GO:0030422">
    <property type="term" value="P:siRNA processing"/>
    <property type="evidence" value="ECO:0007669"/>
    <property type="project" value="TreeGrafter"/>
</dbReference>